<evidence type="ECO:0000313" key="2">
    <source>
        <dbReference type="EMBL" id="AZZ56795.1"/>
    </source>
</evidence>
<dbReference type="Proteomes" id="UP000283946">
    <property type="component" value="Chromosome"/>
</dbReference>
<dbReference type="PANTHER" id="PTHR30383">
    <property type="entry name" value="THIOESTERASE 1/PROTEASE 1/LYSOPHOSPHOLIPASE L1"/>
    <property type="match status" value="1"/>
</dbReference>
<dbReference type="InterPro" id="IPR036514">
    <property type="entry name" value="SGNH_hydro_sf"/>
</dbReference>
<dbReference type="KEGG" id="ria:C7V51_13615"/>
<feature type="domain" description="SGNH hydrolase-type esterase" evidence="1">
    <location>
        <begin position="13"/>
        <end position="178"/>
    </location>
</feature>
<dbReference type="SUPFAM" id="SSF52266">
    <property type="entry name" value="SGNH hydrolase"/>
    <property type="match status" value="1"/>
</dbReference>
<dbReference type="Gene3D" id="3.40.50.1110">
    <property type="entry name" value="SGNH hydrolase"/>
    <property type="match status" value="1"/>
</dbReference>
<dbReference type="InterPro" id="IPR013830">
    <property type="entry name" value="SGNH_hydro"/>
</dbReference>
<accession>A0AAD1AGT1</accession>
<reference evidence="2 3" key="1">
    <citation type="submission" date="2018-03" db="EMBL/GenBank/DDBJ databases">
        <title>Bacteriophage NCPPB3778 and a type I-E CRISPR drive the evolution of the US Biological Select Agent, Rathayibacter toxicus.</title>
        <authorList>
            <person name="Davis E.W.II."/>
            <person name="Tabima J.F."/>
            <person name="Weisberg A.J."/>
            <person name="Dantas Lopes L."/>
            <person name="Wiseman M.S."/>
            <person name="Wiseman M.S."/>
            <person name="Pupko T."/>
            <person name="Belcher M.S."/>
            <person name="Sechler A.J."/>
            <person name="Tancos M.A."/>
            <person name="Schroeder B.K."/>
            <person name="Murray T.D."/>
            <person name="Luster D.G."/>
            <person name="Schneider W.L."/>
            <person name="Rogers E."/>
            <person name="Andreote F.D."/>
            <person name="Grunwald N.J."/>
            <person name="Putnam M.L."/>
            <person name="Chang J.H."/>
        </authorList>
    </citation>
    <scope>NUCLEOTIDE SEQUENCE [LARGE SCALE GENOMIC DNA]</scope>
    <source>
        <strain evidence="2 3">NCCPB 2253</strain>
    </source>
</reference>
<protein>
    <submittedName>
        <fullName evidence="2">SGNH/GDSL hydrolase family protein</fullName>
    </submittedName>
</protein>
<dbReference type="AlphaFoldDB" id="A0AAD1AGT1"/>
<dbReference type="CDD" id="cd00229">
    <property type="entry name" value="SGNH_hydrolase"/>
    <property type="match status" value="1"/>
</dbReference>
<dbReference type="EMBL" id="CP028130">
    <property type="protein sequence ID" value="AZZ56795.1"/>
    <property type="molecule type" value="Genomic_DNA"/>
</dbReference>
<keyword evidence="2" id="KW-0378">Hydrolase</keyword>
<proteinExistence type="predicted"/>
<dbReference type="PANTHER" id="PTHR30383:SF5">
    <property type="entry name" value="SGNH HYDROLASE-TYPE ESTERASE DOMAIN-CONTAINING PROTEIN"/>
    <property type="match status" value="1"/>
</dbReference>
<organism evidence="2 3">
    <name type="scientific">Rathayibacter iranicus</name>
    <dbReference type="NCBI Taxonomy" id="59737"/>
    <lineage>
        <taxon>Bacteria</taxon>
        <taxon>Bacillati</taxon>
        <taxon>Actinomycetota</taxon>
        <taxon>Actinomycetes</taxon>
        <taxon>Micrococcales</taxon>
        <taxon>Microbacteriaceae</taxon>
        <taxon>Rathayibacter</taxon>
    </lineage>
</organism>
<name>A0AAD1AGT1_9MICO</name>
<evidence type="ECO:0000313" key="3">
    <source>
        <dbReference type="Proteomes" id="UP000283946"/>
    </source>
</evidence>
<dbReference type="InterPro" id="IPR051532">
    <property type="entry name" value="Ester_Hydrolysis_Enzymes"/>
</dbReference>
<sequence length="250" mass="26482">MTAARGDAVRLVAVGDSITRGRSSSPWLPLVGAALPPGSATTNAGVDGDRVSSALRRLPRRALGEATHVVVLLGTNDILRQLSNARRRGRFVKRTGRAVFEQAFRRDLTELVRRLRHESTAAVAVGSLPPVGEHGSDDAARAVSAVNAVIRAVCGDAGVTVLPLHERLVALRQRYASAAGPSFCGSRMMMRAAVRRRILRWSFTQCAVAEGFVALSDGIHLSESGARELAALVSGWVSESAAERAGDATE</sequence>
<dbReference type="GO" id="GO:0004622">
    <property type="term" value="F:phosphatidylcholine lysophospholipase activity"/>
    <property type="evidence" value="ECO:0007669"/>
    <property type="project" value="TreeGrafter"/>
</dbReference>
<dbReference type="Pfam" id="PF13472">
    <property type="entry name" value="Lipase_GDSL_2"/>
    <property type="match status" value="1"/>
</dbReference>
<evidence type="ECO:0000259" key="1">
    <source>
        <dbReference type="Pfam" id="PF13472"/>
    </source>
</evidence>
<gene>
    <name evidence="2" type="ORF">C7V51_13615</name>
</gene>